<accession>W7E3Y9</accession>
<name>W7E3Y9_BIPV3</name>
<proteinExistence type="predicted"/>
<dbReference type="Proteomes" id="UP000054337">
    <property type="component" value="Unassembled WGS sequence"/>
</dbReference>
<dbReference type="GeneID" id="26250829"/>
<organism evidence="1 2">
    <name type="scientific">Bipolaris victoriae (strain FI3)</name>
    <name type="common">Victoria blight of oats agent</name>
    <name type="synonym">Cochliobolus victoriae</name>
    <dbReference type="NCBI Taxonomy" id="930091"/>
    <lineage>
        <taxon>Eukaryota</taxon>
        <taxon>Fungi</taxon>
        <taxon>Dikarya</taxon>
        <taxon>Ascomycota</taxon>
        <taxon>Pezizomycotina</taxon>
        <taxon>Dothideomycetes</taxon>
        <taxon>Pleosporomycetidae</taxon>
        <taxon>Pleosporales</taxon>
        <taxon>Pleosporineae</taxon>
        <taxon>Pleosporaceae</taxon>
        <taxon>Bipolaris</taxon>
    </lineage>
</organism>
<reference evidence="1 2" key="1">
    <citation type="journal article" date="2013" name="PLoS Genet.">
        <title>Comparative genome structure, secondary metabolite, and effector coding capacity across Cochliobolus pathogens.</title>
        <authorList>
            <person name="Condon B.J."/>
            <person name="Leng Y."/>
            <person name="Wu D."/>
            <person name="Bushley K.E."/>
            <person name="Ohm R.A."/>
            <person name="Otillar R."/>
            <person name="Martin J."/>
            <person name="Schackwitz W."/>
            <person name="Grimwood J."/>
            <person name="MohdZainudin N."/>
            <person name="Xue C."/>
            <person name="Wang R."/>
            <person name="Manning V.A."/>
            <person name="Dhillon B."/>
            <person name="Tu Z.J."/>
            <person name="Steffenson B.J."/>
            <person name="Salamov A."/>
            <person name="Sun H."/>
            <person name="Lowry S."/>
            <person name="LaButti K."/>
            <person name="Han J."/>
            <person name="Copeland A."/>
            <person name="Lindquist E."/>
            <person name="Barry K."/>
            <person name="Schmutz J."/>
            <person name="Baker S.E."/>
            <person name="Ciuffetti L.M."/>
            <person name="Grigoriev I.V."/>
            <person name="Zhong S."/>
            <person name="Turgeon B.G."/>
        </authorList>
    </citation>
    <scope>NUCLEOTIDE SEQUENCE [LARGE SCALE GENOMIC DNA]</scope>
    <source>
        <strain evidence="1 2">FI3</strain>
    </source>
</reference>
<evidence type="ECO:0000313" key="2">
    <source>
        <dbReference type="Proteomes" id="UP000054337"/>
    </source>
</evidence>
<keyword evidence="2" id="KW-1185">Reference proteome</keyword>
<dbReference type="EMBL" id="KI968907">
    <property type="protein sequence ID" value="EUN20695.1"/>
    <property type="molecule type" value="Genomic_DNA"/>
</dbReference>
<protein>
    <submittedName>
        <fullName evidence="1">Uncharacterized protein</fullName>
    </submittedName>
</protein>
<dbReference type="AlphaFoldDB" id="W7E3Y9"/>
<evidence type="ECO:0000313" key="1">
    <source>
        <dbReference type="EMBL" id="EUN20695.1"/>
    </source>
</evidence>
<dbReference type="HOGENOM" id="CLU_2739648_0_0_1"/>
<dbReference type="RefSeq" id="XP_014550269.1">
    <property type="nucleotide sequence ID" value="XM_014694783.1"/>
</dbReference>
<gene>
    <name evidence="1" type="ORF">COCVIDRAFT_115920</name>
</gene>
<sequence length="71" mass="8030">MALSWRDGTLRDLAPRWLLPSDVDVHRPSAIALLIKERILLITCNISVESTRLLNSGAFHARPNRVVSRIK</sequence>
<dbReference type="OrthoDB" id="10347025at2759"/>